<dbReference type="InterPro" id="IPR025332">
    <property type="entry name" value="DUF4238"/>
</dbReference>
<gene>
    <name evidence="1" type="ORF">BN1051_01089</name>
</gene>
<name>A0A078MSF5_9MICC</name>
<dbReference type="EMBL" id="LN483070">
    <property type="protein sequence ID" value="CEA07766.1"/>
    <property type="molecule type" value="Genomic_DNA"/>
</dbReference>
<protein>
    <recommendedName>
        <fullName evidence="2">DUF4238 domain-containing protein</fullName>
    </recommendedName>
</protein>
<evidence type="ECO:0000313" key="1">
    <source>
        <dbReference type="EMBL" id="CEA07766.1"/>
    </source>
</evidence>
<proteinExistence type="predicted"/>
<dbReference type="Pfam" id="PF14022">
    <property type="entry name" value="DUF4238"/>
    <property type="match status" value="1"/>
</dbReference>
<evidence type="ECO:0008006" key="2">
    <source>
        <dbReference type="Google" id="ProtNLM"/>
    </source>
</evidence>
<reference evidence="1" key="1">
    <citation type="submission" date="2014-07" db="EMBL/GenBank/DDBJ databases">
        <authorList>
            <person name="Urmite Genomes Urmite Genomes"/>
        </authorList>
    </citation>
    <scope>NUCLEOTIDE SEQUENCE</scope>
    <source>
        <strain evidence="1">11W110_air</strain>
    </source>
</reference>
<organism evidence="1">
    <name type="scientific">Arthrobacter saudimassiliensis</name>
    <dbReference type="NCBI Taxonomy" id="1461584"/>
    <lineage>
        <taxon>Bacteria</taxon>
        <taxon>Bacillati</taxon>
        <taxon>Actinomycetota</taxon>
        <taxon>Actinomycetes</taxon>
        <taxon>Micrococcales</taxon>
        <taxon>Micrococcaceae</taxon>
        <taxon>Arthrobacter</taxon>
    </lineage>
</organism>
<dbReference type="PATRIC" id="fig|1461584.3.peg.1079"/>
<dbReference type="AlphaFoldDB" id="A0A078MSF5"/>
<accession>A0A078MSF5</accession>
<sequence length="347" mass="38618">MVSHAAKLHHYVPQGYLRGFAAGKNQIRVTPLDSNRSPFTASVKKVAAQTHFHTVAGAKEPDGFEKILSAVEGDAIGIIRRMEKGEFPLPEEDRTALSFYFALQAVRGPDTRKTIETLRAKLIRVEVGAGGRKNLKTWIKRNLGFEPTQEQEQLIWEEATQPGGPQLTFPVSVHIDHMVSTAEYLTKYLLTRPWCLVRFDRRSLITCDAPVSLIRNPNDDSWMGVGVGFGTAWGISVPISRKLGLLMSDPTVMINHLEAQDPKLQEIRDLVVSGRADRTEAGTTAMERLFNEHTAESAREYVYCHPDDAQFIPSELHEPTLINADIGGLFDAEFDGQPWFGEAQAAP</sequence>